<dbReference type="Proteomes" id="UP000190092">
    <property type="component" value="Unassembled WGS sequence"/>
</dbReference>
<gene>
    <name evidence="3" type="ORF">SAMN02745126_01538</name>
</gene>
<name>A0A1T4LGC5_9HYPH</name>
<keyword evidence="4" id="KW-1185">Reference proteome</keyword>
<accession>A0A1T4LGC5</accession>
<feature type="transmembrane region" description="Helical" evidence="2">
    <location>
        <begin position="156"/>
        <end position="178"/>
    </location>
</feature>
<proteinExistence type="predicted"/>
<dbReference type="Pfam" id="PF19991">
    <property type="entry name" value="HMA_2"/>
    <property type="match status" value="1"/>
</dbReference>
<evidence type="ECO:0000313" key="3">
    <source>
        <dbReference type="EMBL" id="SJZ53789.1"/>
    </source>
</evidence>
<dbReference type="AlphaFoldDB" id="A0A1T4LGC5"/>
<feature type="region of interest" description="Disordered" evidence="1">
    <location>
        <begin position="1"/>
        <end position="20"/>
    </location>
</feature>
<organism evidence="3 4">
    <name type="scientific">Enhydrobacter aerosaccus</name>
    <dbReference type="NCBI Taxonomy" id="225324"/>
    <lineage>
        <taxon>Bacteria</taxon>
        <taxon>Pseudomonadati</taxon>
        <taxon>Pseudomonadota</taxon>
        <taxon>Alphaproteobacteria</taxon>
        <taxon>Hyphomicrobiales</taxon>
        <taxon>Enhydrobacter</taxon>
    </lineage>
</organism>
<dbReference type="STRING" id="225324.SAMN02745126_01538"/>
<sequence>MKQPKTEKAGPKPPKTMKPGLKIAHQIPGRIRMKIRAAKGRPELLEVYKQAFSMIPGIEQIDVSPETGSIVLKYDPDRQADFQAGFNAQLNKPEPENTRRRPPSNDLEILASKIEQEAEYLAEHSELARSVVDICKQTDRQIRTATNNMLDLKMMLAIGVVGITVFEVGATAATPVWVTLALFGLNHFIEMQAEQREAQGAAMQPVPVKA</sequence>
<dbReference type="OrthoDB" id="9131875at2"/>
<keyword evidence="2" id="KW-0812">Transmembrane</keyword>
<keyword evidence="2" id="KW-0472">Membrane</keyword>
<dbReference type="EMBL" id="FUWJ01000001">
    <property type="protein sequence ID" value="SJZ53789.1"/>
    <property type="molecule type" value="Genomic_DNA"/>
</dbReference>
<reference evidence="4" key="1">
    <citation type="submission" date="2017-02" db="EMBL/GenBank/DDBJ databases">
        <authorList>
            <person name="Varghese N."/>
            <person name="Submissions S."/>
        </authorList>
    </citation>
    <scope>NUCLEOTIDE SEQUENCE [LARGE SCALE GENOMIC DNA]</scope>
    <source>
        <strain evidence="4">ATCC 27094</strain>
    </source>
</reference>
<evidence type="ECO:0000256" key="2">
    <source>
        <dbReference type="SAM" id="Phobius"/>
    </source>
</evidence>
<keyword evidence="2" id="KW-1133">Transmembrane helix</keyword>
<evidence type="ECO:0000256" key="1">
    <source>
        <dbReference type="SAM" id="MobiDB-lite"/>
    </source>
</evidence>
<feature type="compositionally biased region" description="Basic and acidic residues" evidence="1">
    <location>
        <begin position="1"/>
        <end position="10"/>
    </location>
</feature>
<protein>
    <submittedName>
        <fullName evidence="3">Uncharacterized protein</fullName>
    </submittedName>
</protein>
<dbReference type="RefSeq" id="WP_085933162.1">
    <property type="nucleotide sequence ID" value="NZ_FUWJ01000001.1"/>
</dbReference>
<evidence type="ECO:0000313" key="4">
    <source>
        <dbReference type="Proteomes" id="UP000190092"/>
    </source>
</evidence>